<proteinExistence type="predicted"/>
<feature type="region of interest" description="Disordered" evidence="1">
    <location>
        <begin position="175"/>
        <end position="208"/>
    </location>
</feature>
<keyword evidence="2" id="KW-1185">Reference proteome</keyword>
<feature type="compositionally biased region" description="Low complexity" evidence="1">
    <location>
        <begin position="187"/>
        <end position="203"/>
    </location>
</feature>
<sequence>MPRKIKIIKQQRDLHHESMQLATAVLLELSKAVGMMKMDYERKQEQWPFEHEFNTAKFHKKISEFNSEQARILDDVEKIQIPQRRGPMMKMEEDDQYLTEMSYNQACQMLQMDDASFGEENSTLVSQPPQQFQGQEKQFNIPYQNFCMENSNPNFAIDHQTTQYSTNISYPEIDMSSPNFSPLQQHSYPNNSSWSNSTNSSPSLEKNSEISHNFVQSYRERNNWKARIKKRRLRNDSPYPI</sequence>
<evidence type="ECO:0000256" key="1">
    <source>
        <dbReference type="SAM" id="MobiDB-lite"/>
    </source>
</evidence>
<dbReference type="Proteomes" id="UP000887540">
    <property type="component" value="Unplaced"/>
</dbReference>
<protein>
    <submittedName>
        <fullName evidence="3">Uncharacterized protein</fullName>
    </submittedName>
</protein>
<evidence type="ECO:0000313" key="2">
    <source>
        <dbReference type="Proteomes" id="UP000887540"/>
    </source>
</evidence>
<feature type="compositionally biased region" description="Polar residues" evidence="1">
    <location>
        <begin position="176"/>
        <end position="186"/>
    </location>
</feature>
<name>A0A914DRP1_9BILA</name>
<dbReference type="WBParaSite" id="ACRNAN_scaffold3588.g27874.t1">
    <property type="protein sequence ID" value="ACRNAN_scaffold3588.g27874.t1"/>
    <property type="gene ID" value="ACRNAN_scaffold3588.g27874"/>
</dbReference>
<evidence type="ECO:0000313" key="3">
    <source>
        <dbReference type="WBParaSite" id="ACRNAN_scaffold3588.g27874.t1"/>
    </source>
</evidence>
<dbReference type="AlphaFoldDB" id="A0A914DRP1"/>
<accession>A0A914DRP1</accession>
<organism evidence="2 3">
    <name type="scientific">Acrobeloides nanus</name>
    <dbReference type="NCBI Taxonomy" id="290746"/>
    <lineage>
        <taxon>Eukaryota</taxon>
        <taxon>Metazoa</taxon>
        <taxon>Ecdysozoa</taxon>
        <taxon>Nematoda</taxon>
        <taxon>Chromadorea</taxon>
        <taxon>Rhabditida</taxon>
        <taxon>Tylenchina</taxon>
        <taxon>Cephalobomorpha</taxon>
        <taxon>Cephaloboidea</taxon>
        <taxon>Cephalobidae</taxon>
        <taxon>Acrobeloides</taxon>
    </lineage>
</organism>
<reference evidence="3" key="1">
    <citation type="submission" date="2022-11" db="UniProtKB">
        <authorList>
            <consortium name="WormBaseParasite"/>
        </authorList>
    </citation>
    <scope>IDENTIFICATION</scope>
</reference>